<dbReference type="AlphaFoldDB" id="A0A1B8AE32"/>
<keyword evidence="3" id="KW-0560">Oxidoreductase</keyword>
<keyword evidence="2" id="KW-0274">FAD</keyword>
<dbReference type="SUPFAM" id="SSF51905">
    <property type="entry name" value="FAD/NAD(P)-binding domain"/>
    <property type="match status" value="1"/>
</dbReference>
<evidence type="ECO:0000313" key="8">
    <source>
        <dbReference type="Proteomes" id="UP000091967"/>
    </source>
</evidence>
<accession>A0A1B8AE32</accession>
<keyword evidence="8" id="KW-1185">Reference proteome</keyword>
<dbReference type="InterPro" id="IPR002938">
    <property type="entry name" value="FAD-bd"/>
</dbReference>
<evidence type="ECO:0000256" key="5">
    <source>
        <dbReference type="SAM" id="Phobius"/>
    </source>
</evidence>
<dbReference type="Proteomes" id="UP000091967">
    <property type="component" value="Unassembled WGS sequence"/>
</dbReference>
<dbReference type="PANTHER" id="PTHR46972:SF1">
    <property type="entry name" value="FAD DEPENDENT OXIDOREDUCTASE DOMAIN-CONTAINING PROTEIN"/>
    <property type="match status" value="1"/>
</dbReference>
<dbReference type="Gene3D" id="3.50.50.60">
    <property type="entry name" value="FAD/NAD(P)-binding domain"/>
    <property type="match status" value="1"/>
</dbReference>
<comment type="caution">
    <text evidence="7">The sequence shown here is derived from an EMBL/GenBank/DDBJ whole genome shotgun (WGS) entry which is preliminary data.</text>
</comment>
<evidence type="ECO:0000313" key="7">
    <source>
        <dbReference type="EMBL" id="OBS18730.1"/>
    </source>
</evidence>
<keyword evidence="5" id="KW-0812">Transmembrane</keyword>
<keyword evidence="1" id="KW-0285">Flavoprotein</keyword>
<keyword evidence="5" id="KW-1133">Transmembrane helix</keyword>
<dbReference type="OrthoDB" id="655030at2759"/>
<dbReference type="OMA" id="VQWNSRC"/>
<name>A0A1B8AE32_FUSPO</name>
<dbReference type="PANTHER" id="PTHR46972">
    <property type="entry name" value="MONOOXYGENASE ASQM-RELATED"/>
    <property type="match status" value="1"/>
</dbReference>
<evidence type="ECO:0000256" key="4">
    <source>
        <dbReference type="ARBA" id="ARBA00023033"/>
    </source>
</evidence>
<keyword evidence="5" id="KW-0472">Membrane</keyword>
<evidence type="ECO:0000256" key="3">
    <source>
        <dbReference type="ARBA" id="ARBA00023002"/>
    </source>
</evidence>
<evidence type="ECO:0000259" key="6">
    <source>
        <dbReference type="Pfam" id="PF01494"/>
    </source>
</evidence>
<dbReference type="GO" id="GO:0071949">
    <property type="term" value="F:FAD binding"/>
    <property type="evidence" value="ECO:0007669"/>
    <property type="project" value="InterPro"/>
</dbReference>
<dbReference type="GO" id="GO:0004497">
    <property type="term" value="F:monooxygenase activity"/>
    <property type="evidence" value="ECO:0007669"/>
    <property type="project" value="UniProtKB-KW"/>
</dbReference>
<dbReference type="STRING" id="36050.A0A1B8AE32"/>
<feature type="domain" description="FAD-binding" evidence="6">
    <location>
        <begin position="75"/>
        <end position="358"/>
    </location>
</feature>
<dbReference type="Pfam" id="PF01494">
    <property type="entry name" value="FAD_binding_3"/>
    <property type="match status" value="1"/>
</dbReference>
<dbReference type="PRINTS" id="PR00420">
    <property type="entry name" value="RNGMNOXGNASE"/>
</dbReference>
<organism evidence="7 8">
    <name type="scientific">Fusarium poae</name>
    <dbReference type="NCBI Taxonomy" id="36050"/>
    <lineage>
        <taxon>Eukaryota</taxon>
        <taxon>Fungi</taxon>
        <taxon>Dikarya</taxon>
        <taxon>Ascomycota</taxon>
        <taxon>Pezizomycotina</taxon>
        <taxon>Sordariomycetes</taxon>
        <taxon>Hypocreomycetidae</taxon>
        <taxon>Hypocreales</taxon>
        <taxon>Nectriaceae</taxon>
        <taxon>Fusarium</taxon>
    </lineage>
</organism>
<dbReference type="EMBL" id="LYXU01000004">
    <property type="protein sequence ID" value="OBS18730.1"/>
    <property type="molecule type" value="Genomic_DNA"/>
</dbReference>
<dbReference type="InterPro" id="IPR036188">
    <property type="entry name" value="FAD/NAD-bd_sf"/>
</dbReference>
<proteinExistence type="predicted"/>
<protein>
    <recommendedName>
        <fullName evidence="6">FAD-binding domain-containing protein</fullName>
    </recommendedName>
</protein>
<evidence type="ECO:0000256" key="1">
    <source>
        <dbReference type="ARBA" id="ARBA00022630"/>
    </source>
</evidence>
<keyword evidence="4" id="KW-0503">Monooxygenase</keyword>
<evidence type="ECO:0000256" key="2">
    <source>
        <dbReference type="ARBA" id="ARBA00022827"/>
    </source>
</evidence>
<feature type="transmembrane region" description="Helical" evidence="5">
    <location>
        <begin position="12"/>
        <end position="29"/>
    </location>
</feature>
<reference evidence="7 8" key="1">
    <citation type="submission" date="2016-06" db="EMBL/GenBank/DDBJ databases">
        <title>Living apart together: crosstalk between the core and supernumerary genomes in a fungal plant pathogen.</title>
        <authorList>
            <person name="Vanheule A."/>
            <person name="Audenaert K."/>
            <person name="Warris S."/>
            <person name="Van De Geest H."/>
            <person name="Schijlen E."/>
            <person name="Hofte M."/>
            <person name="De Saeger S."/>
            <person name="Haesaert G."/>
            <person name="Waalwijk C."/>
            <person name="Van Der Lee T."/>
        </authorList>
    </citation>
    <scope>NUCLEOTIDE SEQUENCE [LARGE SCALE GENOMIC DNA]</scope>
    <source>
        <strain evidence="7 8">2516</strain>
    </source>
</reference>
<sequence length="410" mass="44965">MDSEQHFLEGKTIIVAGAGVAGSAFVIALRKLWDPRLKEPTVILYDRDSPDVSAQREGYTVSLAGYDTSGGLLALKKLGLLEEVLENAVSGLNDDGAFKIWGPAWNEYASFRHKPIDGLPSSSVRIARKDLRQVLHNNLRPNDSVQWDSRCLSAHRLEDGRVCVQVARGPNENEVVSEETCDILIAADGANSKLRTNLRPEDSLEFAGAILRGGISRFEGPPPAPINKDWGFMLSGTGVSCFFSPVDKHSVVWGVGNLEADQVPRLDLNDEEKVQQVIETGLQLGKELQEPFGTIVHYTDPKTVFAINAHDKEPFHHEEIDSIPVVFIGDSNHAVSPFAGFGANLALCDGWDLAQQLWNGRSVEESVMAYDDLAVSRALPILQRSRERLISGHRSGGIATRRGERQTKLA</sequence>
<gene>
    <name evidence="7" type="ORF">FPOA_10458</name>
</gene>